<evidence type="ECO:0000259" key="4">
    <source>
        <dbReference type="PROSITE" id="PS50995"/>
    </source>
</evidence>
<dbReference type="KEGG" id="paun:MJA45_07370"/>
<dbReference type="GO" id="GO:0003677">
    <property type="term" value="F:DNA binding"/>
    <property type="evidence" value="ECO:0007669"/>
    <property type="project" value="UniProtKB-KW"/>
</dbReference>
<dbReference type="SMART" id="SM00347">
    <property type="entry name" value="HTH_MARR"/>
    <property type="match status" value="1"/>
</dbReference>
<dbReference type="Pfam" id="PF01047">
    <property type="entry name" value="MarR"/>
    <property type="match status" value="1"/>
</dbReference>
<dbReference type="PANTHER" id="PTHR42756:SF1">
    <property type="entry name" value="TRANSCRIPTIONAL REPRESSOR OF EMRAB OPERON"/>
    <property type="match status" value="1"/>
</dbReference>
<keyword evidence="1" id="KW-0805">Transcription regulation</keyword>
<keyword evidence="6" id="KW-1185">Reference proteome</keyword>
<evidence type="ECO:0000313" key="6">
    <source>
        <dbReference type="Proteomes" id="UP001305702"/>
    </source>
</evidence>
<dbReference type="InterPro" id="IPR023187">
    <property type="entry name" value="Tscrpt_reg_MarR-type_CS"/>
</dbReference>
<sequence>MNPALLGEFFNEVLIKSTVLVSNRSFVEGLTPKQVHIVMEIGENVFRHGELAGRLGVETSTLTRTLDPLVKNGYVDRQLNPDNRREVLIRLSDTGRTLLEQIRGKMIQGSAVILQQVPEEQREQVEASIRLLLTIMRKMHFPHE</sequence>
<feature type="domain" description="HTH marR-type" evidence="4">
    <location>
        <begin position="1"/>
        <end position="137"/>
    </location>
</feature>
<dbReference type="PRINTS" id="PR00598">
    <property type="entry name" value="HTHMARR"/>
</dbReference>
<dbReference type="PROSITE" id="PS01117">
    <property type="entry name" value="HTH_MARR_1"/>
    <property type="match status" value="1"/>
</dbReference>
<dbReference type="EMBL" id="CP130318">
    <property type="protein sequence ID" value="WNQ14175.1"/>
    <property type="molecule type" value="Genomic_DNA"/>
</dbReference>
<keyword evidence="2" id="KW-0238">DNA-binding</keyword>
<dbReference type="Gene3D" id="1.10.10.10">
    <property type="entry name" value="Winged helix-like DNA-binding domain superfamily/Winged helix DNA-binding domain"/>
    <property type="match status" value="1"/>
</dbReference>
<dbReference type="GO" id="GO:0003700">
    <property type="term" value="F:DNA-binding transcription factor activity"/>
    <property type="evidence" value="ECO:0007669"/>
    <property type="project" value="InterPro"/>
</dbReference>
<dbReference type="SUPFAM" id="SSF46785">
    <property type="entry name" value="Winged helix' DNA-binding domain"/>
    <property type="match status" value="1"/>
</dbReference>
<evidence type="ECO:0000256" key="1">
    <source>
        <dbReference type="ARBA" id="ARBA00023015"/>
    </source>
</evidence>
<dbReference type="InterPro" id="IPR036388">
    <property type="entry name" value="WH-like_DNA-bd_sf"/>
</dbReference>
<dbReference type="PANTHER" id="PTHR42756">
    <property type="entry name" value="TRANSCRIPTIONAL REGULATOR, MARR"/>
    <property type="match status" value="1"/>
</dbReference>
<evidence type="ECO:0000313" key="5">
    <source>
        <dbReference type="EMBL" id="WNQ14175.1"/>
    </source>
</evidence>
<dbReference type="Proteomes" id="UP001305702">
    <property type="component" value="Chromosome"/>
</dbReference>
<dbReference type="RefSeq" id="WP_315607954.1">
    <property type="nucleotide sequence ID" value="NZ_CP130318.1"/>
</dbReference>
<evidence type="ECO:0000256" key="3">
    <source>
        <dbReference type="ARBA" id="ARBA00023163"/>
    </source>
</evidence>
<accession>A0AA96LJ03</accession>
<organism evidence="5 6">
    <name type="scientific">Paenibacillus aurantius</name>
    <dbReference type="NCBI Taxonomy" id="2918900"/>
    <lineage>
        <taxon>Bacteria</taxon>
        <taxon>Bacillati</taxon>
        <taxon>Bacillota</taxon>
        <taxon>Bacilli</taxon>
        <taxon>Bacillales</taxon>
        <taxon>Paenibacillaceae</taxon>
        <taxon>Paenibacillus</taxon>
    </lineage>
</organism>
<dbReference type="PROSITE" id="PS50995">
    <property type="entry name" value="HTH_MARR_2"/>
    <property type="match status" value="1"/>
</dbReference>
<dbReference type="InterPro" id="IPR036390">
    <property type="entry name" value="WH_DNA-bd_sf"/>
</dbReference>
<proteinExistence type="predicted"/>
<dbReference type="InterPro" id="IPR000835">
    <property type="entry name" value="HTH_MarR-typ"/>
</dbReference>
<keyword evidence="3" id="KW-0804">Transcription</keyword>
<dbReference type="AlphaFoldDB" id="A0AA96LJ03"/>
<protein>
    <submittedName>
        <fullName evidence="5">MarR family transcriptional regulator</fullName>
    </submittedName>
</protein>
<evidence type="ECO:0000256" key="2">
    <source>
        <dbReference type="ARBA" id="ARBA00023125"/>
    </source>
</evidence>
<name>A0AA96LJ03_9BACL</name>
<reference evidence="5 6" key="1">
    <citation type="submission" date="2022-02" db="EMBL/GenBank/DDBJ databases">
        <title>Paenibacillus sp. MBLB1776 Whole Genome Shotgun Sequencing.</title>
        <authorList>
            <person name="Hwang C.Y."/>
            <person name="Cho E.-S."/>
            <person name="Seo M.-J."/>
        </authorList>
    </citation>
    <scope>NUCLEOTIDE SEQUENCE [LARGE SCALE GENOMIC DNA]</scope>
    <source>
        <strain evidence="5 6">MBLB1776</strain>
    </source>
</reference>
<gene>
    <name evidence="5" type="ORF">MJA45_07370</name>
</gene>